<keyword evidence="1" id="KW-0723">Serine/threonine-protein kinase</keyword>
<evidence type="ECO:0000313" key="9">
    <source>
        <dbReference type="EMBL" id="KIZ03597.1"/>
    </source>
</evidence>
<feature type="binding site" evidence="6">
    <location>
        <position position="583"/>
    </location>
    <ligand>
        <name>ATP</name>
        <dbReference type="ChEBI" id="CHEBI:30616"/>
    </ligand>
</feature>
<evidence type="ECO:0000256" key="1">
    <source>
        <dbReference type="ARBA" id="ARBA00022527"/>
    </source>
</evidence>
<evidence type="ECO:0000256" key="7">
    <source>
        <dbReference type="SAM" id="MobiDB-lite"/>
    </source>
</evidence>
<evidence type="ECO:0000256" key="5">
    <source>
        <dbReference type="ARBA" id="ARBA00022840"/>
    </source>
</evidence>
<accession>A0A0D2MT31</accession>
<dbReference type="RefSeq" id="XP_013902616.1">
    <property type="nucleotide sequence ID" value="XM_014047162.1"/>
</dbReference>
<keyword evidence="10" id="KW-1185">Reference proteome</keyword>
<evidence type="ECO:0000256" key="3">
    <source>
        <dbReference type="ARBA" id="ARBA00022741"/>
    </source>
</evidence>
<dbReference type="OrthoDB" id="548589at2759"/>
<dbReference type="EMBL" id="KK100820">
    <property type="protein sequence ID" value="KIZ03597.1"/>
    <property type="molecule type" value="Genomic_DNA"/>
</dbReference>
<keyword evidence="4" id="KW-0418">Kinase</keyword>
<dbReference type="Gene3D" id="3.30.200.20">
    <property type="entry name" value="Phosphorylase Kinase, domain 1"/>
    <property type="match status" value="1"/>
</dbReference>
<dbReference type="PRINTS" id="PR00109">
    <property type="entry name" value="TYRKINASE"/>
</dbReference>
<dbReference type="STRING" id="145388.A0A0D2MT31"/>
<dbReference type="Proteomes" id="UP000054498">
    <property type="component" value="Unassembled WGS sequence"/>
</dbReference>
<evidence type="ECO:0000259" key="8">
    <source>
        <dbReference type="PROSITE" id="PS50011"/>
    </source>
</evidence>
<reference evidence="9 10" key="1">
    <citation type="journal article" date="2013" name="BMC Genomics">
        <title>Reconstruction of the lipid metabolism for the microalga Monoraphidium neglectum from its genome sequence reveals characteristics suitable for biofuel production.</title>
        <authorList>
            <person name="Bogen C."/>
            <person name="Al-Dilaimi A."/>
            <person name="Albersmeier A."/>
            <person name="Wichmann J."/>
            <person name="Grundmann M."/>
            <person name="Rupp O."/>
            <person name="Lauersen K.J."/>
            <person name="Blifernez-Klassen O."/>
            <person name="Kalinowski J."/>
            <person name="Goesmann A."/>
            <person name="Mussgnug J.H."/>
            <person name="Kruse O."/>
        </authorList>
    </citation>
    <scope>NUCLEOTIDE SEQUENCE [LARGE SCALE GENOMIC DNA]</scope>
    <source>
        <strain evidence="9 10">SAG 48.87</strain>
    </source>
</reference>
<dbReference type="PROSITE" id="PS00107">
    <property type="entry name" value="PROTEIN_KINASE_ATP"/>
    <property type="match status" value="1"/>
</dbReference>
<dbReference type="GO" id="GO:0005524">
    <property type="term" value="F:ATP binding"/>
    <property type="evidence" value="ECO:0007669"/>
    <property type="project" value="UniProtKB-UniRule"/>
</dbReference>
<organism evidence="9 10">
    <name type="scientific">Monoraphidium neglectum</name>
    <dbReference type="NCBI Taxonomy" id="145388"/>
    <lineage>
        <taxon>Eukaryota</taxon>
        <taxon>Viridiplantae</taxon>
        <taxon>Chlorophyta</taxon>
        <taxon>core chlorophytes</taxon>
        <taxon>Chlorophyceae</taxon>
        <taxon>CS clade</taxon>
        <taxon>Sphaeropleales</taxon>
        <taxon>Selenastraceae</taxon>
        <taxon>Monoraphidium</taxon>
    </lineage>
</organism>
<dbReference type="SUPFAM" id="SSF56112">
    <property type="entry name" value="Protein kinase-like (PK-like)"/>
    <property type="match status" value="1"/>
</dbReference>
<evidence type="ECO:0000313" key="10">
    <source>
        <dbReference type="Proteomes" id="UP000054498"/>
    </source>
</evidence>
<keyword evidence="3 6" id="KW-0547">Nucleotide-binding</keyword>
<evidence type="ECO:0000256" key="6">
    <source>
        <dbReference type="PROSITE-ProRule" id="PRU10141"/>
    </source>
</evidence>
<protein>
    <submittedName>
        <fullName evidence="9">Macrophage colony-stimulating factor 1 receptor</fullName>
    </submittedName>
</protein>
<dbReference type="PANTHER" id="PTHR44329">
    <property type="entry name" value="SERINE/THREONINE-PROTEIN KINASE TNNI3K-RELATED"/>
    <property type="match status" value="1"/>
</dbReference>
<dbReference type="InterPro" id="IPR000719">
    <property type="entry name" value="Prot_kinase_dom"/>
</dbReference>
<sequence>MLSTLGRRIKQPPGAPQRRSLQQDAPLGALLQVQGLQNALASVSEAPGLGLAEAAELLLAELNVQLVAIYAFCPPSNREPEAAVLLAACGAGADALERRPVVTDPWWSCLQLKARREDSLYGCTQSSAALPPDWQTLAKQAGMRAFRAVPIGPAAEPCGVLMLASEERDSLQGSWWRVWPGVAAVALVHHVRHWQSAATCRLLRRASLAGDRTTFISLLLQGVRTFMDRAVNSHTGVRLAVLDGQRSKALVFELSEAIACGPSNLGPHDDSLGLSGSGRGAEASLVASEMALDNTLLASAMAMGKARFVRDCTGYMQSSASPARDIFTQPAQLVSSLVVVPFVHDGAQPLAALYLTLETPNDFSSVQGPLLGLTNSILPLLHTQLDGHIDDIWRDAHAVRSRSTRLRNASRRALARDGEAGAVVGASVGAGAVSLRKGLLQAASGGAAASEGHWSESAAAGSYEPAGSSCSGDENDDPESDAGSPPTSQLATYNSKRLCTEAMVKALEQELLKCKRLGVDRTASSNSGGGRPASDSGASCGQPAGRAAPAPPCADLVLHEVIGAGGFGVVWRGTWKNVTAAVKVMYRRSTEHEAMKDAVEMAVLSAATHPNIVQVFRCLTDMVEVTGVPAAKSYGDLPAANAARAKMAQSVTTLLPRIKGHNFRPLQPFEDPEEVETCNIIVMEYCDKGSLRENLRMGVFHRSLGGGGSCGGKASLAVDLPALLSVALSVAEAVAYLHSIRLCHCDVKLDNVLLKSSPAQPRGYLIKLADFGLVKVLGAADAVVNVCGAGTVSHLAPELFVPGSRITTAADVFSFGVLLFELYMGGAHAYAGLRKSAIIERVSQAGMRPRFPPSAPAAYVQLAHACWAEAPEQRPHFDVIISSLQSMLERVTRPRGAAAGREDDTAMAMAPRPRA</sequence>
<dbReference type="PROSITE" id="PS50011">
    <property type="entry name" value="PROTEIN_KINASE_DOM"/>
    <property type="match status" value="1"/>
</dbReference>
<evidence type="ECO:0000256" key="2">
    <source>
        <dbReference type="ARBA" id="ARBA00022679"/>
    </source>
</evidence>
<dbReference type="InterPro" id="IPR051681">
    <property type="entry name" value="Ser/Thr_Kinases-Pseudokinases"/>
</dbReference>
<dbReference type="InterPro" id="IPR017441">
    <property type="entry name" value="Protein_kinase_ATP_BS"/>
</dbReference>
<dbReference type="AlphaFoldDB" id="A0A0D2MT31"/>
<dbReference type="Pfam" id="PF07714">
    <property type="entry name" value="PK_Tyr_Ser-Thr"/>
    <property type="match status" value="2"/>
</dbReference>
<dbReference type="InterPro" id="IPR011009">
    <property type="entry name" value="Kinase-like_dom_sf"/>
</dbReference>
<proteinExistence type="predicted"/>
<dbReference type="InterPro" id="IPR008271">
    <property type="entry name" value="Ser/Thr_kinase_AS"/>
</dbReference>
<feature type="domain" description="Protein kinase" evidence="8">
    <location>
        <begin position="556"/>
        <end position="888"/>
    </location>
</feature>
<keyword evidence="5 6" id="KW-0067">ATP-binding</keyword>
<evidence type="ECO:0000256" key="4">
    <source>
        <dbReference type="ARBA" id="ARBA00022777"/>
    </source>
</evidence>
<keyword evidence="9" id="KW-0675">Receptor</keyword>
<dbReference type="GeneID" id="25737236"/>
<dbReference type="PANTHER" id="PTHR44329:SF214">
    <property type="entry name" value="PROTEIN KINASE DOMAIN-CONTAINING PROTEIN"/>
    <property type="match status" value="1"/>
</dbReference>
<dbReference type="PROSITE" id="PS00108">
    <property type="entry name" value="PROTEIN_KINASE_ST"/>
    <property type="match status" value="1"/>
</dbReference>
<feature type="region of interest" description="Disordered" evidence="7">
    <location>
        <begin position="893"/>
        <end position="915"/>
    </location>
</feature>
<feature type="region of interest" description="Disordered" evidence="7">
    <location>
        <begin position="521"/>
        <end position="545"/>
    </location>
</feature>
<gene>
    <name evidence="9" type="ORF">MNEG_4358</name>
</gene>
<dbReference type="KEGG" id="mng:MNEG_4358"/>
<feature type="region of interest" description="Disordered" evidence="7">
    <location>
        <begin position="1"/>
        <end position="21"/>
    </location>
</feature>
<name>A0A0D2MT31_9CHLO</name>
<dbReference type="Gene3D" id="1.10.510.10">
    <property type="entry name" value="Transferase(Phosphotransferase) domain 1"/>
    <property type="match status" value="1"/>
</dbReference>
<keyword evidence="2" id="KW-0808">Transferase</keyword>
<dbReference type="InterPro" id="IPR001245">
    <property type="entry name" value="Ser-Thr/Tyr_kinase_cat_dom"/>
</dbReference>
<dbReference type="SMART" id="SM00220">
    <property type="entry name" value="S_TKc"/>
    <property type="match status" value="1"/>
</dbReference>
<feature type="region of interest" description="Disordered" evidence="7">
    <location>
        <begin position="456"/>
        <end position="490"/>
    </location>
</feature>
<dbReference type="GO" id="GO:0004674">
    <property type="term" value="F:protein serine/threonine kinase activity"/>
    <property type="evidence" value="ECO:0007669"/>
    <property type="project" value="UniProtKB-KW"/>
</dbReference>